<reference evidence="2" key="1">
    <citation type="submission" date="2020-03" db="EMBL/GenBank/DDBJ databases">
        <authorList>
            <person name="Weist P."/>
        </authorList>
    </citation>
    <scope>NUCLEOTIDE SEQUENCE</scope>
</reference>
<dbReference type="Proteomes" id="UP001153269">
    <property type="component" value="Unassembled WGS sequence"/>
</dbReference>
<comment type="caution">
    <text evidence="2">The sequence shown here is derived from an EMBL/GenBank/DDBJ whole genome shotgun (WGS) entry which is preliminary data.</text>
</comment>
<sequence>MIKKEIERFLDPNPDRDSQSRGPKGPFHQGPQSPLVRLIQGCSASCAPSLRTLRTLRTPPPAGGGRWRPRTLPQGKLLSAAESSLSVRSAAPQQRERHQSPEIQRHTEDVSEDRLQPIEEDVLLSPVSENHLGPLCEEDTVSEGLRRFAVWSEELTFDLLQLQRQTEDELGHIHTQLFQIEGRRQLLTSELFHLHKRKKQIEQEVRSRRQTSFHVCACRELQASITERVVQSEELVFQEEAVLSLRQLLSEDLLRFQEESERLRLFTQKILKLSHRSDGEETFTDRRSHRSMQGKTEENNM</sequence>
<evidence type="ECO:0000313" key="2">
    <source>
        <dbReference type="EMBL" id="CAB1452575.1"/>
    </source>
</evidence>
<evidence type="ECO:0000256" key="1">
    <source>
        <dbReference type="SAM" id="MobiDB-lite"/>
    </source>
</evidence>
<feature type="compositionally biased region" description="Basic and acidic residues" evidence="1">
    <location>
        <begin position="94"/>
        <end position="115"/>
    </location>
</feature>
<feature type="non-terminal residue" evidence="2">
    <location>
        <position position="301"/>
    </location>
</feature>
<evidence type="ECO:0000313" key="3">
    <source>
        <dbReference type="Proteomes" id="UP001153269"/>
    </source>
</evidence>
<accession>A0A9N7VQL8</accession>
<feature type="region of interest" description="Disordered" evidence="1">
    <location>
        <begin position="53"/>
        <end position="72"/>
    </location>
</feature>
<feature type="region of interest" description="Disordered" evidence="1">
    <location>
        <begin position="80"/>
        <end position="115"/>
    </location>
</feature>
<feature type="region of interest" description="Disordered" evidence="1">
    <location>
        <begin position="281"/>
        <end position="301"/>
    </location>
</feature>
<gene>
    <name evidence="2" type="ORF">PLEPLA_LOCUS40325</name>
</gene>
<feature type="compositionally biased region" description="Basic and acidic residues" evidence="1">
    <location>
        <begin position="1"/>
        <end position="19"/>
    </location>
</feature>
<dbReference type="AlphaFoldDB" id="A0A9N7VQL8"/>
<proteinExistence type="predicted"/>
<organism evidence="2 3">
    <name type="scientific">Pleuronectes platessa</name>
    <name type="common">European plaice</name>
    <dbReference type="NCBI Taxonomy" id="8262"/>
    <lineage>
        <taxon>Eukaryota</taxon>
        <taxon>Metazoa</taxon>
        <taxon>Chordata</taxon>
        <taxon>Craniata</taxon>
        <taxon>Vertebrata</taxon>
        <taxon>Euteleostomi</taxon>
        <taxon>Actinopterygii</taxon>
        <taxon>Neopterygii</taxon>
        <taxon>Teleostei</taxon>
        <taxon>Neoteleostei</taxon>
        <taxon>Acanthomorphata</taxon>
        <taxon>Carangaria</taxon>
        <taxon>Pleuronectiformes</taxon>
        <taxon>Pleuronectoidei</taxon>
        <taxon>Pleuronectidae</taxon>
        <taxon>Pleuronectes</taxon>
    </lineage>
</organism>
<feature type="region of interest" description="Disordered" evidence="1">
    <location>
        <begin position="1"/>
        <end position="35"/>
    </location>
</feature>
<keyword evidence="3" id="KW-1185">Reference proteome</keyword>
<name>A0A9N7VQL8_PLEPL</name>
<dbReference type="EMBL" id="CADEAL010004135">
    <property type="protein sequence ID" value="CAB1452575.1"/>
    <property type="molecule type" value="Genomic_DNA"/>
</dbReference>
<protein>
    <submittedName>
        <fullName evidence="2">Uncharacterized protein</fullName>
    </submittedName>
</protein>